<dbReference type="InterPro" id="IPR042094">
    <property type="entry name" value="T2SS_GspF_sf"/>
</dbReference>
<proteinExistence type="inferred from homology"/>
<keyword evidence="5 8" id="KW-0812">Transmembrane</keyword>
<keyword evidence="11" id="KW-1185">Reference proteome</keyword>
<evidence type="ECO:0000256" key="2">
    <source>
        <dbReference type="ARBA" id="ARBA00005745"/>
    </source>
</evidence>
<dbReference type="PANTHER" id="PTHR30012">
    <property type="entry name" value="GENERAL SECRETION PATHWAY PROTEIN"/>
    <property type="match status" value="1"/>
</dbReference>
<dbReference type="InterPro" id="IPR018076">
    <property type="entry name" value="T2SS_GspF_dom"/>
</dbReference>
<name>A0A518ERY6_9BACT</name>
<evidence type="ECO:0000256" key="8">
    <source>
        <dbReference type="SAM" id="Phobius"/>
    </source>
</evidence>
<evidence type="ECO:0000256" key="3">
    <source>
        <dbReference type="ARBA" id="ARBA00022475"/>
    </source>
</evidence>
<evidence type="ECO:0000256" key="5">
    <source>
        <dbReference type="ARBA" id="ARBA00022692"/>
    </source>
</evidence>
<dbReference type="EMBL" id="CP036434">
    <property type="protein sequence ID" value="QDV06860.1"/>
    <property type="molecule type" value="Genomic_DNA"/>
</dbReference>
<dbReference type="RefSeq" id="WP_145197401.1">
    <property type="nucleotide sequence ID" value="NZ_CP036434.1"/>
</dbReference>
<reference evidence="10 11" key="1">
    <citation type="submission" date="2019-02" db="EMBL/GenBank/DDBJ databases">
        <title>Deep-cultivation of Planctomycetes and their phenomic and genomic characterization uncovers novel biology.</title>
        <authorList>
            <person name="Wiegand S."/>
            <person name="Jogler M."/>
            <person name="Boedeker C."/>
            <person name="Pinto D."/>
            <person name="Vollmers J."/>
            <person name="Rivas-Marin E."/>
            <person name="Kohn T."/>
            <person name="Peeters S.H."/>
            <person name="Heuer A."/>
            <person name="Rast P."/>
            <person name="Oberbeckmann S."/>
            <person name="Bunk B."/>
            <person name="Jeske O."/>
            <person name="Meyerdierks A."/>
            <person name="Storesund J.E."/>
            <person name="Kallscheuer N."/>
            <person name="Luecker S."/>
            <person name="Lage O.M."/>
            <person name="Pohl T."/>
            <person name="Merkel B.J."/>
            <person name="Hornburger P."/>
            <person name="Mueller R.-W."/>
            <person name="Bruemmer F."/>
            <person name="Labrenz M."/>
            <person name="Spormann A.M."/>
            <person name="Op den Camp H."/>
            <person name="Overmann J."/>
            <person name="Amann R."/>
            <person name="Jetten M.S.M."/>
            <person name="Mascher T."/>
            <person name="Medema M.H."/>
            <person name="Devos D.P."/>
            <person name="Kaster A.-K."/>
            <person name="Ovreas L."/>
            <person name="Rohde M."/>
            <person name="Galperin M.Y."/>
            <person name="Jogler C."/>
        </authorList>
    </citation>
    <scope>NUCLEOTIDE SEQUENCE [LARGE SCALE GENOMIC DNA]</scope>
    <source>
        <strain evidence="10 11">Poly30</strain>
    </source>
</reference>
<feature type="domain" description="Type II secretion system protein GspF" evidence="9">
    <location>
        <begin position="271"/>
        <end position="393"/>
    </location>
</feature>
<dbReference type="PANTHER" id="PTHR30012:SF0">
    <property type="entry name" value="TYPE II SECRETION SYSTEM PROTEIN F-RELATED"/>
    <property type="match status" value="1"/>
</dbReference>
<dbReference type="FunFam" id="1.20.81.30:FF:000001">
    <property type="entry name" value="Type II secretion system protein F"/>
    <property type="match status" value="1"/>
</dbReference>
<dbReference type="Pfam" id="PF00482">
    <property type="entry name" value="T2SSF"/>
    <property type="match status" value="2"/>
</dbReference>
<feature type="transmembrane region" description="Helical" evidence="8">
    <location>
        <begin position="168"/>
        <end position="190"/>
    </location>
</feature>
<dbReference type="AlphaFoldDB" id="A0A518ERY6"/>
<accession>A0A518ERY6</accession>
<dbReference type="GO" id="GO:0015628">
    <property type="term" value="P:protein secretion by the type II secretion system"/>
    <property type="evidence" value="ECO:0007669"/>
    <property type="project" value="TreeGrafter"/>
</dbReference>
<keyword evidence="7 8" id="KW-0472">Membrane</keyword>
<gene>
    <name evidence="10" type="primary">gspF_1</name>
    <name evidence="10" type="ORF">Poly30_23770</name>
</gene>
<feature type="domain" description="Type II secretion system protein GspF" evidence="9">
    <location>
        <begin position="68"/>
        <end position="191"/>
    </location>
</feature>
<evidence type="ECO:0000259" key="9">
    <source>
        <dbReference type="Pfam" id="PF00482"/>
    </source>
</evidence>
<evidence type="ECO:0000256" key="6">
    <source>
        <dbReference type="ARBA" id="ARBA00022989"/>
    </source>
</evidence>
<dbReference type="PRINTS" id="PR00812">
    <property type="entry name" value="BCTERIALGSPF"/>
</dbReference>
<evidence type="ECO:0000313" key="11">
    <source>
        <dbReference type="Proteomes" id="UP000320390"/>
    </source>
</evidence>
<keyword evidence="3" id="KW-1003">Cell membrane</keyword>
<evidence type="ECO:0000256" key="7">
    <source>
        <dbReference type="ARBA" id="ARBA00023136"/>
    </source>
</evidence>
<organism evidence="10 11">
    <name type="scientific">Saltatorellus ferox</name>
    <dbReference type="NCBI Taxonomy" id="2528018"/>
    <lineage>
        <taxon>Bacteria</taxon>
        <taxon>Pseudomonadati</taxon>
        <taxon>Planctomycetota</taxon>
        <taxon>Planctomycetia</taxon>
        <taxon>Planctomycetia incertae sedis</taxon>
        <taxon>Saltatorellus</taxon>
    </lineage>
</organism>
<dbReference type="GO" id="GO:0005886">
    <property type="term" value="C:plasma membrane"/>
    <property type="evidence" value="ECO:0007669"/>
    <property type="project" value="UniProtKB-SubCell"/>
</dbReference>
<dbReference type="OrthoDB" id="9805682at2"/>
<comment type="subcellular location">
    <subcellularLocation>
        <location evidence="1">Cell inner membrane</location>
        <topology evidence="1">Multi-pass membrane protein</topology>
    </subcellularLocation>
</comment>
<feature type="transmembrane region" description="Helical" evidence="8">
    <location>
        <begin position="222"/>
        <end position="240"/>
    </location>
</feature>
<dbReference type="Proteomes" id="UP000320390">
    <property type="component" value="Chromosome"/>
</dbReference>
<protein>
    <submittedName>
        <fullName evidence="10">Type II secretion system protein F</fullName>
    </submittedName>
</protein>
<evidence type="ECO:0000256" key="4">
    <source>
        <dbReference type="ARBA" id="ARBA00022519"/>
    </source>
</evidence>
<sequence length="401" mass="43580">MSQATLKNWRYDAVGPEGRVQGFMKAMDEVDLDRSLAKEGITLVSAKSIKQTPRKENERMVGNDLVIFTTQLATVLSAGVPIVEGMRDLGVRMRSKASRDVIQDVVKELEAGASLSDALSSRPRSFPLIYRSSVQAGEMSGSMPEVLQRLAAHMEWTRSIRQATTQALVYPAILGLAITGLVITLVTFLVPRIVKMFPGGADELPWQTRQVLEISNFLTGNWLFVLLGGALLATAFVLTLRHPKGRLWLSTRLLEFPRIGEVVRMFATAKFAATAGTLQNAGCSVADVIGLAGVACGNARMAASFQRANDEVQRGASISEALGADGRMDPLLLQMVAVGERAGDLGGCLDKLSEHYDRELPRVVKWMLSFLEPAMIVVGGLVVAYTLLAAFLPLLDMYDKL</sequence>
<dbReference type="Gene3D" id="1.20.81.30">
    <property type="entry name" value="Type II secretion system (T2SS), domain F"/>
    <property type="match status" value="2"/>
</dbReference>
<evidence type="ECO:0000313" key="10">
    <source>
        <dbReference type="EMBL" id="QDV06860.1"/>
    </source>
</evidence>
<keyword evidence="4" id="KW-0997">Cell inner membrane</keyword>
<dbReference type="InterPro" id="IPR003004">
    <property type="entry name" value="GspF/PilC"/>
</dbReference>
<keyword evidence="6 8" id="KW-1133">Transmembrane helix</keyword>
<evidence type="ECO:0000256" key="1">
    <source>
        <dbReference type="ARBA" id="ARBA00004429"/>
    </source>
</evidence>
<comment type="similarity">
    <text evidence="2">Belongs to the GSP F family.</text>
</comment>
<feature type="transmembrane region" description="Helical" evidence="8">
    <location>
        <begin position="374"/>
        <end position="395"/>
    </location>
</feature>